<name>A0AC60A6E0_RANTA</name>
<protein>
    <submittedName>
        <fullName evidence="1">Uncharacterized protein</fullName>
    </submittedName>
</protein>
<evidence type="ECO:0000313" key="2">
    <source>
        <dbReference type="Proteomes" id="UP001162501"/>
    </source>
</evidence>
<organism evidence="1 2">
    <name type="scientific">Rangifer tarandus platyrhynchus</name>
    <name type="common">Svalbard reindeer</name>
    <dbReference type="NCBI Taxonomy" id="3082113"/>
    <lineage>
        <taxon>Eukaryota</taxon>
        <taxon>Metazoa</taxon>
        <taxon>Chordata</taxon>
        <taxon>Craniata</taxon>
        <taxon>Vertebrata</taxon>
        <taxon>Euteleostomi</taxon>
        <taxon>Mammalia</taxon>
        <taxon>Eutheria</taxon>
        <taxon>Laurasiatheria</taxon>
        <taxon>Artiodactyla</taxon>
        <taxon>Ruminantia</taxon>
        <taxon>Pecora</taxon>
        <taxon>Cervidae</taxon>
        <taxon>Odocoileinae</taxon>
        <taxon>Rangifer</taxon>
    </lineage>
</organism>
<reference evidence="1" key="2">
    <citation type="submission" date="2025-03" db="EMBL/GenBank/DDBJ databases">
        <authorList>
            <consortium name="ELIXIR-Norway"/>
            <consortium name="Elixir Norway"/>
        </authorList>
    </citation>
    <scope>NUCLEOTIDE SEQUENCE</scope>
</reference>
<dbReference type="EMBL" id="OX596092">
    <property type="protein sequence ID" value="CAN0563130.1"/>
    <property type="molecule type" value="Genomic_DNA"/>
</dbReference>
<accession>A0AC60A6E0</accession>
<evidence type="ECO:0000313" key="1">
    <source>
        <dbReference type="EMBL" id="CAN0563130.1"/>
    </source>
</evidence>
<proteinExistence type="predicted"/>
<dbReference type="Proteomes" id="UP001162501">
    <property type="component" value="Chromosome 8"/>
</dbReference>
<sequence length="123" mass="13308">MGPGRTETGHSPGGHLNRGMKLPLGEGLPWEELCLNQRRCKEKVEMSSGTWVRECPGAKTYSSEELGGHTGNWETRIGHERAYTVGTCAPGSGARMGREGPRAAVSKENGHQVRLRLSLSGTH</sequence>
<reference evidence="1" key="1">
    <citation type="submission" date="2023-05" db="EMBL/GenBank/DDBJ databases">
        <authorList>
            <consortium name="ELIXIR-Norway"/>
        </authorList>
    </citation>
    <scope>NUCLEOTIDE SEQUENCE</scope>
</reference>
<gene>
    <name evidence="1" type="ORF">MRATA1EN22A_LOCUS27469</name>
</gene>